<comment type="subcellular location">
    <subcellularLocation>
        <location evidence="1">Cell membrane</location>
        <topology evidence="1">Multi-pass membrane protein</topology>
    </subcellularLocation>
</comment>
<keyword evidence="4" id="KW-1185">Reference proteome</keyword>
<dbReference type="InterPro" id="IPR052528">
    <property type="entry name" value="Sugar_transport-like"/>
</dbReference>
<feature type="transmembrane region" description="Helical" evidence="2">
    <location>
        <begin position="297"/>
        <end position="316"/>
    </location>
</feature>
<protein>
    <submittedName>
        <fullName evidence="3">MFS transporter</fullName>
    </submittedName>
</protein>
<feature type="transmembrane region" description="Helical" evidence="2">
    <location>
        <begin position="236"/>
        <end position="260"/>
    </location>
</feature>
<dbReference type="InterPro" id="IPR011701">
    <property type="entry name" value="MFS"/>
</dbReference>
<feature type="transmembrane region" description="Helical" evidence="2">
    <location>
        <begin position="119"/>
        <end position="141"/>
    </location>
</feature>
<feature type="transmembrane region" description="Helical" evidence="2">
    <location>
        <begin position="366"/>
        <end position="384"/>
    </location>
</feature>
<dbReference type="PANTHER" id="PTHR23526">
    <property type="entry name" value="INTEGRAL MEMBRANE TRANSPORT PROTEIN-RELATED"/>
    <property type="match status" value="1"/>
</dbReference>
<keyword evidence="2" id="KW-0812">Transmembrane</keyword>
<dbReference type="Proteomes" id="UP000632125">
    <property type="component" value="Unassembled WGS sequence"/>
</dbReference>
<accession>A0A927H8F9</accession>
<dbReference type="EMBL" id="JACXIY010000055">
    <property type="protein sequence ID" value="MBD2872686.1"/>
    <property type="molecule type" value="Genomic_DNA"/>
</dbReference>
<feature type="transmembrane region" description="Helical" evidence="2">
    <location>
        <begin position="66"/>
        <end position="86"/>
    </location>
</feature>
<organism evidence="3 4">
    <name type="scientific">Paenibacillus arenilitoris</name>
    <dbReference type="NCBI Taxonomy" id="2772299"/>
    <lineage>
        <taxon>Bacteria</taxon>
        <taxon>Bacillati</taxon>
        <taxon>Bacillota</taxon>
        <taxon>Bacilli</taxon>
        <taxon>Bacillales</taxon>
        <taxon>Paenibacillaceae</taxon>
        <taxon>Paenibacillus</taxon>
    </lineage>
</organism>
<evidence type="ECO:0000256" key="2">
    <source>
        <dbReference type="SAM" id="Phobius"/>
    </source>
</evidence>
<dbReference type="RefSeq" id="WP_190867596.1">
    <property type="nucleotide sequence ID" value="NZ_JACXIY010000055.1"/>
</dbReference>
<sequence length="424" mass="47707">MRTVTGILARLSRMKGTPLPPERRLGKDAVTALTIHCCFQFGASMSGLFLNLYLWRLTQDLVVNGIYNLIVFLLTPPAFALGGWIAKKRDRMVTYRLGIVMIAVFYLFVVIAQERVAEFYIGFAIFNGIAAGLYWTGYLVIQYDVSTEANRIRFLAMNMVFFNAAGLAGPALAGFVIQRSEGLQGYIFIFMLAFAMFVVAAIVSFRIPMVPSHHKVYYLKLMGLVMNRNKRWLRALYSFFILGLFQGIMLFLPNILLFQTVGREDWVGYLGVFFSSLTVATGYVISRKAQKEHVRKYVLLSTTGVVIGSSLLLIRVEFWSVATFMILFSICNPLAINTLTSYYYRLIGSLPLKGQLRVESVVMRELFLNVGRVVAITLLIVLAGDLQSGWLPVVLFAMAVLQYLLFLCIKEKREGEQESAGTGH</sequence>
<proteinExistence type="predicted"/>
<dbReference type="PANTHER" id="PTHR23526:SF2">
    <property type="entry name" value="MAJOR FACILITATOR SUPERFAMILY (MFS) PROFILE DOMAIN-CONTAINING PROTEIN"/>
    <property type="match status" value="1"/>
</dbReference>
<dbReference type="GO" id="GO:0005886">
    <property type="term" value="C:plasma membrane"/>
    <property type="evidence" value="ECO:0007669"/>
    <property type="project" value="UniProtKB-SubCell"/>
</dbReference>
<dbReference type="Pfam" id="PF07690">
    <property type="entry name" value="MFS_1"/>
    <property type="match status" value="1"/>
</dbReference>
<reference evidence="3" key="1">
    <citation type="submission" date="2020-09" db="EMBL/GenBank/DDBJ databases">
        <title>A novel bacterium of genus Paenibacillus, isolated from South China Sea.</title>
        <authorList>
            <person name="Huang H."/>
            <person name="Mo K."/>
            <person name="Hu Y."/>
        </authorList>
    </citation>
    <scope>NUCLEOTIDE SEQUENCE</scope>
    <source>
        <strain evidence="3">IB182493</strain>
    </source>
</reference>
<keyword evidence="2" id="KW-1133">Transmembrane helix</keyword>
<gene>
    <name evidence="3" type="ORF">IDH41_29385</name>
</gene>
<dbReference type="GO" id="GO:0022857">
    <property type="term" value="F:transmembrane transporter activity"/>
    <property type="evidence" value="ECO:0007669"/>
    <property type="project" value="InterPro"/>
</dbReference>
<keyword evidence="2" id="KW-0472">Membrane</keyword>
<evidence type="ECO:0000313" key="4">
    <source>
        <dbReference type="Proteomes" id="UP000632125"/>
    </source>
</evidence>
<evidence type="ECO:0000256" key="1">
    <source>
        <dbReference type="ARBA" id="ARBA00004651"/>
    </source>
</evidence>
<feature type="transmembrane region" description="Helical" evidence="2">
    <location>
        <begin position="93"/>
        <end position="113"/>
    </location>
</feature>
<dbReference type="Gene3D" id="1.20.1250.20">
    <property type="entry name" value="MFS general substrate transporter like domains"/>
    <property type="match status" value="1"/>
</dbReference>
<comment type="caution">
    <text evidence="3">The sequence shown here is derived from an EMBL/GenBank/DDBJ whole genome shotgun (WGS) entry which is preliminary data.</text>
</comment>
<feature type="transmembrane region" description="Helical" evidence="2">
    <location>
        <begin position="390"/>
        <end position="409"/>
    </location>
</feature>
<dbReference type="AlphaFoldDB" id="A0A927H8F9"/>
<name>A0A927H8F9_9BACL</name>
<feature type="transmembrane region" description="Helical" evidence="2">
    <location>
        <begin position="33"/>
        <end position="54"/>
    </location>
</feature>
<dbReference type="InterPro" id="IPR036259">
    <property type="entry name" value="MFS_trans_sf"/>
</dbReference>
<feature type="transmembrane region" description="Helical" evidence="2">
    <location>
        <begin position="183"/>
        <end position="205"/>
    </location>
</feature>
<dbReference type="SUPFAM" id="SSF103473">
    <property type="entry name" value="MFS general substrate transporter"/>
    <property type="match status" value="1"/>
</dbReference>
<evidence type="ECO:0000313" key="3">
    <source>
        <dbReference type="EMBL" id="MBD2872686.1"/>
    </source>
</evidence>
<feature type="transmembrane region" description="Helical" evidence="2">
    <location>
        <begin position="322"/>
        <end position="345"/>
    </location>
</feature>
<feature type="transmembrane region" description="Helical" evidence="2">
    <location>
        <begin position="153"/>
        <end position="177"/>
    </location>
</feature>
<feature type="transmembrane region" description="Helical" evidence="2">
    <location>
        <begin position="266"/>
        <end position="285"/>
    </location>
</feature>